<evidence type="ECO:0000313" key="2">
    <source>
        <dbReference type="EMBL" id="OKP91232.1"/>
    </source>
</evidence>
<organism evidence="2 3">
    <name type="scientific">Paenibacillus helianthi</name>
    <dbReference type="NCBI Taxonomy" id="1349432"/>
    <lineage>
        <taxon>Bacteria</taxon>
        <taxon>Bacillati</taxon>
        <taxon>Bacillota</taxon>
        <taxon>Bacilli</taxon>
        <taxon>Bacillales</taxon>
        <taxon>Paenibacillaceae</taxon>
        <taxon>Paenibacillus</taxon>
    </lineage>
</organism>
<keyword evidence="3" id="KW-1185">Reference proteome</keyword>
<reference evidence="2 3" key="1">
    <citation type="submission" date="2016-03" db="EMBL/GenBank/DDBJ databases">
        <authorList>
            <person name="Sant'Anna F.H."/>
            <person name="Ambrosini A."/>
            <person name="Souza R."/>
            <person name="Bach E."/>
            <person name="Fernandes G."/>
            <person name="Balsanelli E."/>
            <person name="Baura V.A."/>
            <person name="Souza E.M."/>
            <person name="Passaglia L."/>
        </authorList>
    </citation>
    <scope>NUCLEOTIDE SEQUENCE [LARGE SCALE GENOMIC DNA]</scope>
    <source>
        <strain evidence="2 3">P26E</strain>
    </source>
</reference>
<gene>
    <name evidence="2" type="ORF">A3844_05235</name>
</gene>
<proteinExistence type="predicted"/>
<protein>
    <submittedName>
        <fullName evidence="2">Uncharacterized protein</fullName>
    </submittedName>
</protein>
<name>A0ABX3EWT5_9BACL</name>
<feature type="compositionally biased region" description="Polar residues" evidence="1">
    <location>
        <begin position="49"/>
        <end position="59"/>
    </location>
</feature>
<dbReference type="EMBL" id="LVWI01000002">
    <property type="protein sequence ID" value="OKP91232.1"/>
    <property type="molecule type" value="Genomic_DNA"/>
</dbReference>
<comment type="caution">
    <text evidence="2">The sequence shown here is derived from an EMBL/GenBank/DDBJ whole genome shotgun (WGS) entry which is preliminary data.</text>
</comment>
<evidence type="ECO:0000313" key="3">
    <source>
        <dbReference type="Proteomes" id="UP000186058"/>
    </source>
</evidence>
<feature type="region of interest" description="Disordered" evidence="1">
    <location>
        <begin position="38"/>
        <end position="59"/>
    </location>
</feature>
<evidence type="ECO:0000256" key="1">
    <source>
        <dbReference type="SAM" id="MobiDB-lite"/>
    </source>
</evidence>
<accession>A0ABX3EWT5</accession>
<dbReference type="Proteomes" id="UP000186058">
    <property type="component" value="Unassembled WGS sequence"/>
</dbReference>
<sequence>MQIVGNQVMRQSEKSRSWSSIPACSAGCCAEAMAAAKGSDDYREPQVLKGNSRSLLPRT</sequence>